<dbReference type="Proteomes" id="UP001158576">
    <property type="component" value="Chromosome 1"/>
</dbReference>
<gene>
    <name evidence="1" type="ORF">OKIOD_LOCUS12542</name>
</gene>
<accession>A0ABN7SUY5</accession>
<reference evidence="1 2" key="1">
    <citation type="submission" date="2021-04" db="EMBL/GenBank/DDBJ databases">
        <authorList>
            <person name="Bliznina A."/>
        </authorList>
    </citation>
    <scope>NUCLEOTIDE SEQUENCE [LARGE SCALE GENOMIC DNA]</scope>
</reference>
<organism evidence="1 2">
    <name type="scientific">Oikopleura dioica</name>
    <name type="common">Tunicate</name>
    <dbReference type="NCBI Taxonomy" id="34765"/>
    <lineage>
        <taxon>Eukaryota</taxon>
        <taxon>Metazoa</taxon>
        <taxon>Chordata</taxon>
        <taxon>Tunicata</taxon>
        <taxon>Appendicularia</taxon>
        <taxon>Copelata</taxon>
        <taxon>Oikopleuridae</taxon>
        <taxon>Oikopleura</taxon>
    </lineage>
</organism>
<evidence type="ECO:0000313" key="2">
    <source>
        <dbReference type="Proteomes" id="UP001158576"/>
    </source>
</evidence>
<name>A0ABN7SUY5_OIKDI</name>
<evidence type="ECO:0000313" key="1">
    <source>
        <dbReference type="EMBL" id="CAG5108399.1"/>
    </source>
</evidence>
<keyword evidence="2" id="KW-1185">Reference proteome</keyword>
<sequence>MHGGSRDLPALVNFESFNQDLKISWHNNGPDNQEFFAAEGCSVLYKGTNYLFGGWFENQDGEKTYGPHVLDVCEILKAPGASFQFDCFDGSVGYLPSEEDQEDYIMLYDGFNSVQGYDGSNILEIDFAPPVDFHREIGGQIPLYENHPILIAGYRTASVERYSPFNGWVKDDNIAFPEKNLYSYSAVWGDFGVVVFPGNTETGEIWRLSDDEWTSIGTLPWKSILRFSRAVLLSNFEAMVFGGNENQKFTKFTFNDHFSSIESEYLSNLPSLNYWGDPFAILVPDNYCLLSFI</sequence>
<dbReference type="InterPro" id="IPR011043">
    <property type="entry name" value="Gal_Oxase/kelch_b-propeller"/>
</dbReference>
<dbReference type="EMBL" id="OU015566">
    <property type="protein sequence ID" value="CAG5108399.1"/>
    <property type="molecule type" value="Genomic_DNA"/>
</dbReference>
<protein>
    <submittedName>
        <fullName evidence="1">Oidioi.mRNA.OKI2018_I69.chr1.g3777.t1.cds</fullName>
    </submittedName>
</protein>
<dbReference type="SUPFAM" id="SSF50965">
    <property type="entry name" value="Galactose oxidase, central domain"/>
    <property type="match status" value="1"/>
</dbReference>
<proteinExistence type="predicted"/>